<sequence length="174" mass="19366">MSPRRQAKATHSSPGRWQRNNNSRHHSSLMPISSLPPAPPTRGWLCQPLCPGCQGQRPARCNTGSRTPSGKRILHRWGKKAQAHFCCKAGGGRRAREPRRRLMHSLNGGLHKVGCIFIGPLEVWGLCISPWAPEPKNAFTPSSISSADKQVIYVFHLCVRGIRVEIKSWCMMVA</sequence>
<dbReference type="AlphaFoldDB" id="A0A8C0CFL9"/>
<organism evidence="2">
    <name type="scientific">Balaenoptera musculus</name>
    <name type="common">Blue whale</name>
    <dbReference type="NCBI Taxonomy" id="9771"/>
    <lineage>
        <taxon>Eukaryota</taxon>
        <taxon>Metazoa</taxon>
        <taxon>Chordata</taxon>
        <taxon>Craniata</taxon>
        <taxon>Vertebrata</taxon>
        <taxon>Euteleostomi</taxon>
        <taxon>Mammalia</taxon>
        <taxon>Eutheria</taxon>
        <taxon>Laurasiatheria</taxon>
        <taxon>Artiodactyla</taxon>
        <taxon>Whippomorpha</taxon>
        <taxon>Cetacea</taxon>
        <taxon>Mysticeti</taxon>
        <taxon>Balaenopteridae</taxon>
        <taxon>Balaenoptera</taxon>
    </lineage>
</organism>
<dbReference type="GeneTree" id="ENSGT00910000148328"/>
<feature type="region of interest" description="Disordered" evidence="1">
    <location>
        <begin position="1"/>
        <end position="34"/>
    </location>
</feature>
<name>A0A8C0CFL9_BALMU</name>
<feature type="compositionally biased region" description="Polar residues" evidence="1">
    <location>
        <begin position="9"/>
        <end position="21"/>
    </location>
</feature>
<accession>A0A8C0CFL9</accession>
<dbReference type="Ensembl" id="ENSBMST00010004357.1">
    <property type="protein sequence ID" value="ENSBMSP00010003960.1"/>
    <property type="gene ID" value="ENSBMSG00010002935.1"/>
</dbReference>
<evidence type="ECO:0000256" key="1">
    <source>
        <dbReference type="SAM" id="MobiDB-lite"/>
    </source>
</evidence>
<protein>
    <submittedName>
        <fullName evidence="2">Uncharacterized protein</fullName>
    </submittedName>
</protein>
<reference evidence="2" key="1">
    <citation type="submission" date="2023-09" db="UniProtKB">
        <authorList>
            <consortium name="Ensembl"/>
        </authorList>
    </citation>
    <scope>IDENTIFICATION</scope>
</reference>
<evidence type="ECO:0000313" key="2">
    <source>
        <dbReference type="Ensembl" id="ENSBMSP00010003960.1"/>
    </source>
</evidence>
<proteinExistence type="predicted"/>